<name>A0ABQ9ZKA6_9CRUS</name>
<proteinExistence type="predicted"/>
<dbReference type="Proteomes" id="UP001234178">
    <property type="component" value="Unassembled WGS sequence"/>
</dbReference>
<sequence>MVGSSGKTHVSKNRTTRPIRVTTASPGKTWLMFASVAERPVVSLTARWRWVLAQKDREERRDRQLGAKPEREEGSVEVASGKV</sequence>
<evidence type="ECO:0000256" key="1">
    <source>
        <dbReference type="SAM" id="MobiDB-lite"/>
    </source>
</evidence>
<feature type="region of interest" description="Disordered" evidence="1">
    <location>
        <begin position="58"/>
        <end position="83"/>
    </location>
</feature>
<gene>
    <name evidence="2" type="ORF">OUZ56_025600</name>
</gene>
<feature type="region of interest" description="Disordered" evidence="1">
    <location>
        <begin position="1"/>
        <end position="21"/>
    </location>
</feature>
<evidence type="ECO:0000313" key="3">
    <source>
        <dbReference type="Proteomes" id="UP001234178"/>
    </source>
</evidence>
<reference evidence="2 3" key="1">
    <citation type="journal article" date="2023" name="Nucleic Acids Res.">
        <title>The hologenome of Daphnia magna reveals possible DNA methylation and microbiome-mediated evolution of the host genome.</title>
        <authorList>
            <person name="Chaturvedi A."/>
            <person name="Li X."/>
            <person name="Dhandapani V."/>
            <person name="Marshall H."/>
            <person name="Kissane S."/>
            <person name="Cuenca-Cambronero M."/>
            <person name="Asole G."/>
            <person name="Calvet F."/>
            <person name="Ruiz-Romero M."/>
            <person name="Marangio P."/>
            <person name="Guigo R."/>
            <person name="Rago D."/>
            <person name="Mirbahai L."/>
            <person name="Eastwood N."/>
            <person name="Colbourne J.K."/>
            <person name="Zhou J."/>
            <person name="Mallon E."/>
            <person name="Orsini L."/>
        </authorList>
    </citation>
    <scope>NUCLEOTIDE SEQUENCE [LARGE SCALE GENOMIC DNA]</scope>
    <source>
        <strain evidence="2">LRV0_1</strain>
    </source>
</reference>
<keyword evidence="3" id="KW-1185">Reference proteome</keyword>
<evidence type="ECO:0000313" key="2">
    <source>
        <dbReference type="EMBL" id="KAK4013353.1"/>
    </source>
</evidence>
<accession>A0ABQ9ZKA6</accession>
<comment type="caution">
    <text evidence="2">The sequence shown here is derived from an EMBL/GenBank/DDBJ whole genome shotgun (WGS) entry which is preliminary data.</text>
</comment>
<dbReference type="EMBL" id="JAOYFB010000004">
    <property type="protein sequence ID" value="KAK4013353.1"/>
    <property type="molecule type" value="Genomic_DNA"/>
</dbReference>
<protein>
    <submittedName>
        <fullName evidence="2">Uncharacterized protein</fullName>
    </submittedName>
</protein>
<feature type="compositionally biased region" description="Basic and acidic residues" evidence="1">
    <location>
        <begin position="58"/>
        <end position="74"/>
    </location>
</feature>
<organism evidence="2 3">
    <name type="scientific">Daphnia magna</name>
    <dbReference type="NCBI Taxonomy" id="35525"/>
    <lineage>
        <taxon>Eukaryota</taxon>
        <taxon>Metazoa</taxon>
        <taxon>Ecdysozoa</taxon>
        <taxon>Arthropoda</taxon>
        <taxon>Crustacea</taxon>
        <taxon>Branchiopoda</taxon>
        <taxon>Diplostraca</taxon>
        <taxon>Cladocera</taxon>
        <taxon>Anomopoda</taxon>
        <taxon>Daphniidae</taxon>
        <taxon>Daphnia</taxon>
    </lineage>
</organism>